<dbReference type="Pfam" id="PF06676">
    <property type="entry name" value="DUF1178"/>
    <property type="match status" value="1"/>
</dbReference>
<dbReference type="EMBL" id="WTYP01000001">
    <property type="protein sequence ID" value="MXP46575.1"/>
    <property type="molecule type" value="Genomic_DNA"/>
</dbReference>
<evidence type="ECO:0000256" key="1">
    <source>
        <dbReference type="SAM" id="MobiDB-lite"/>
    </source>
</evidence>
<reference evidence="2 3" key="1">
    <citation type="submission" date="2019-12" db="EMBL/GenBank/DDBJ databases">
        <title>Genomic-based taxomic classification of the family Erythrobacteraceae.</title>
        <authorList>
            <person name="Xu L."/>
        </authorList>
    </citation>
    <scope>NUCLEOTIDE SEQUENCE [LARGE SCALE GENOMIC DNA]</scope>
    <source>
        <strain evidence="2 3">SW-109</strain>
    </source>
</reference>
<protein>
    <submittedName>
        <fullName evidence="2">DUF1178 family protein</fullName>
    </submittedName>
</protein>
<proteinExistence type="predicted"/>
<keyword evidence="3" id="KW-1185">Reference proteome</keyword>
<dbReference type="InterPro" id="IPR009562">
    <property type="entry name" value="DUF1178"/>
</dbReference>
<dbReference type="OrthoDB" id="9799894at2"/>
<name>A0A6I4UYK9_9SPHN</name>
<accession>A0A6I4UYK9</accession>
<sequence length="161" mass="17487">MIVFDLHCGEGHRFEGWFKSTGDFVEQGKNGYLMCPECGSTQIAKAPMAPAVPVKGNARAPDQPATSQSTGSDNVALSNNKLDRKVVKFFEKLATAQAQALKDSKWVGKDFADRSRAMHYGEQKQQLIHGEATAEQAQDLIDEGVAVAPLPFPVTPPEDLN</sequence>
<dbReference type="PIRSF" id="PIRSF032131">
    <property type="entry name" value="UCP032131"/>
    <property type="match status" value="1"/>
</dbReference>
<dbReference type="RefSeq" id="WP_160729793.1">
    <property type="nucleotide sequence ID" value="NZ_WTYP01000001.1"/>
</dbReference>
<evidence type="ECO:0000313" key="3">
    <source>
        <dbReference type="Proteomes" id="UP000471435"/>
    </source>
</evidence>
<evidence type="ECO:0000313" key="2">
    <source>
        <dbReference type="EMBL" id="MXP46575.1"/>
    </source>
</evidence>
<feature type="compositionally biased region" description="Polar residues" evidence="1">
    <location>
        <begin position="64"/>
        <end position="77"/>
    </location>
</feature>
<gene>
    <name evidence="2" type="ORF">GRI43_04080</name>
</gene>
<feature type="region of interest" description="Disordered" evidence="1">
    <location>
        <begin position="53"/>
        <end position="77"/>
    </location>
</feature>
<dbReference type="AlphaFoldDB" id="A0A6I4UYK9"/>
<comment type="caution">
    <text evidence="2">The sequence shown here is derived from an EMBL/GenBank/DDBJ whole genome shotgun (WGS) entry which is preliminary data.</text>
</comment>
<organism evidence="2 3">
    <name type="scientific">Pontixanthobacter luteolus</name>
    <dbReference type="NCBI Taxonomy" id="295089"/>
    <lineage>
        <taxon>Bacteria</taxon>
        <taxon>Pseudomonadati</taxon>
        <taxon>Pseudomonadota</taxon>
        <taxon>Alphaproteobacteria</taxon>
        <taxon>Sphingomonadales</taxon>
        <taxon>Erythrobacteraceae</taxon>
        <taxon>Pontixanthobacter</taxon>
    </lineage>
</organism>
<dbReference type="Proteomes" id="UP000471435">
    <property type="component" value="Unassembled WGS sequence"/>
</dbReference>